<dbReference type="InterPro" id="IPR016181">
    <property type="entry name" value="Acyl_CoA_acyltransferase"/>
</dbReference>
<dbReference type="PANTHER" id="PTHR43877:SF1">
    <property type="entry name" value="ACETYLTRANSFERASE"/>
    <property type="match status" value="1"/>
</dbReference>
<dbReference type="InterPro" id="IPR050832">
    <property type="entry name" value="Bact_Acetyltransf"/>
</dbReference>
<name>A0A8J4A250_9ACTN</name>
<evidence type="ECO:0000313" key="4">
    <source>
        <dbReference type="EMBL" id="GIJ71975.1"/>
    </source>
</evidence>
<dbReference type="GO" id="GO:0016747">
    <property type="term" value="F:acyltransferase activity, transferring groups other than amino-acyl groups"/>
    <property type="evidence" value="ECO:0007669"/>
    <property type="project" value="InterPro"/>
</dbReference>
<evidence type="ECO:0000256" key="1">
    <source>
        <dbReference type="ARBA" id="ARBA00022679"/>
    </source>
</evidence>
<evidence type="ECO:0000256" key="2">
    <source>
        <dbReference type="ARBA" id="ARBA00023315"/>
    </source>
</evidence>
<dbReference type="AlphaFoldDB" id="A0A8J4A250"/>
<dbReference type="Proteomes" id="UP000635606">
    <property type="component" value="Unassembled WGS sequence"/>
</dbReference>
<dbReference type="Gene3D" id="3.40.630.30">
    <property type="match status" value="1"/>
</dbReference>
<organism evidence="4 5">
    <name type="scientific">Virgisporangium ochraceum</name>
    <dbReference type="NCBI Taxonomy" id="65505"/>
    <lineage>
        <taxon>Bacteria</taxon>
        <taxon>Bacillati</taxon>
        <taxon>Actinomycetota</taxon>
        <taxon>Actinomycetes</taxon>
        <taxon>Micromonosporales</taxon>
        <taxon>Micromonosporaceae</taxon>
        <taxon>Virgisporangium</taxon>
    </lineage>
</organism>
<dbReference type="EMBL" id="BOPH01000094">
    <property type="protein sequence ID" value="GIJ71975.1"/>
    <property type="molecule type" value="Genomic_DNA"/>
</dbReference>
<dbReference type="PROSITE" id="PS51186">
    <property type="entry name" value="GNAT"/>
    <property type="match status" value="1"/>
</dbReference>
<gene>
    <name evidence="4" type="ORF">Voc01_068920</name>
</gene>
<keyword evidence="2" id="KW-0012">Acyltransferase</keyword>
<comment type="caution">
    <text evidence="4">The sequence shown here is derived from an EMBL/GenBank/DDBJ whole genome shotgun (WGS) entry which is preliminary data.</text>
</comment>
<evidence type="ECO:0000313" key="5">
    <source>
        <dbReference type="Proteomes" id="UP000635606"/>
    </source>
</evidence>
<sequence>MTFEIRSATPADGRAIAEVHKETWADTYSRWIPDVMDGYDLDRSTENWAGIATQEGSHLMVAEDDNGVAGFAVSGPARGEGVDGAGEVYAVYVRPSRHGKGIGQALMADALGWLAAAGYPECILWVAEPSTRTRRFYEHVGFVLDEGVTEPWRSITTVRYRLPLVQQRDH</sequence>
<reference evidence="4" key="1">
    <citation type="submission" date="2021-01" db="EMBL/GenBank/DDBJ databases">
        <title>Whole genome shotgun sequence of Virgisporangium ochraceum NBRC 16418.</title>
        <authorList>
            <person name="Komaki H."/>
            <person name="Tamura T."/>
        </authorList>
    </citation>
    <scope>NUCLEOTIDE SEQUENCE</scope>
    <source>
        <strain evidence="4">NBRC 16418</strain>
    </source>
</reference>
<dbReference type="Pfam" id="PF00583">
    <property type="entry name" value="Acetyltransf_1"/>
    <property type="match status" value="1"/>
</dbReference>
<proteinExistence type="predicted"/>
<feature type="domain" description="N-acetyltransferase" evidence="3">
    <location>
        <begin position="3"/>
        <end position="165"/>
    </location>
</feature>
<dbReference type="InterPro" id="IPR000182">
    <property type="entry name" value="GNAT_dom"/>
</dbReference>
<evidence type="ECO:0000259" key="3">
    <source>
        <dbReference type="PROSITE" id="PS51186"/>
    </source>
</evidence>
<keyword evidence="5" id="KW-1185">Reference proteome</keyword>
<dbReference type="PANTHER" id="PTHR43877">
    <property type="entry name" value="AMINOALKYLPHOSPHONATE N-ACETYLTRANSFERASE-RELATED-RELATED"/>
    <property type="match status" value="1"/>
</dbReference>
<protein>
    <submittedName>
        <fullName evidence="4">N-acetyltransferase</fullName>
    </submittedName>
</protein>
<keyword evidence="1" id="KW-0808">Transferase</keyword>
<accession>A0A8J4A250</accession>
<dbReference type="SUPFAM" id="SSF55729">
    <property type="entry name" value="Acyl-CoA N-acyltransferases (Nat)"/>
    <property type="match status" value="1"/>
</dbReference>
<dbReference type="CDD" id="cd04301">
    <property type="entry name" value="NAT_SF"/>
    <property type="match status" value="1"/>
</dbReference>